<keyword evidence="2" id="KW-0723">Serine/threonine-protein kinase</keyword>
<evidence type="ECO:0000256" key="4">
    <source>
        <dbReference type="ARBA" id="ARBA00022741"/>
    </source>
</evidence>
<keyword evidence="7" id="KW-0802">TPR repeat</keyword>
<evidence type="ECO:0000313" key="11">
    <source>
        <dbReference type="EMBL" id="BBM86972.1"/>
    </source>
</evidence>
<dbReference type="InterPro" id="IPR011990">
    <property type="entry name" value="TPR-like_helical_dom_sf"/>
</dbReference>
<keyword evidence="6 8" id="KW-0067">ATP-binding</keyword>
<dbReference type="Pfam" id="PF13181">
    <property type="entry name" value="TPR_8"/>
    <property type="match status" value="2"/>
</dbReference>
<dbReference type="PROSITE" id="PS00108">
    <property type="entry name" value="PROTEIN_KINASE_ST"/>
    <property type="match status" value="1"/>
</dbReference>
<dbReference type="Proteomes" id="UP000326354">
    <property type="component" value="Chromosome"/>
</dbReference>
<evidence type="ECO:0000256" key="3">
    <source>
        <dbReference type="ARBA" id="ARBA00022679"/>
    </source>
</evidence>
<keyword evidence="9" id="KW-1133">Transmembrane helix</keyword>
<dbReference type="PROSITE" id="PS50005">
    <property type="entry name" value="TPR"/>
    <property type="match status" value="1"/>
</dbReference>
<gene>
    <name evidence="11" type="ORF">UABAM_05374</name>
</gene>
<dbReference type="PROSITE" id="PS50293">
    <property type="entry name" value="TPR_REGION"/>
    <property type="match status" value="1"/>
</dbReference>
<dbReference type="CDD" id="cd14014">
    <property type="entry name" value="STKc_PknB_like"/>
    <property type="match status" value="1"/>
</dbReference>
<dbReference type="SMART" id="SM00028">
    <property type="entry name" value="TPR"/>
    <property type="match status" value="4"/>
</dbReference>
<dbReference type="Gene3D" id="1.10.510.10">
    <property type="entry name" value="Transferase(Phosphotransferase) domain 1"/>
    <property type="match status" value="1"/>
</dbReference>
<evidence type="ECO:0000313" key="12">
    <source>
        <dbReference type="Proteomes" id="UP000326354"/>
    </source>
</evidence>
<dbReference type="GO" id="GO:0004674">
    <property type="term" value="F:protein serine/threonine kinase activity"/>
    <property type="evidence" value="ECO:0007669"/>
    <property type="project" value="UniProtKB-KW"/>
</dbReference>
<evidence type="ECO:0000256" key="1">
    <source>
        <dbReference type="ARBA" id="ARBA00012513"/>
    </source>
</evidence>
<keyword evidence="5 11" id="KW-0418">Kinase</keyword>
<dbReference type="SMART" id="SM00220">
    <property type="entry name" value="S_TKc"/>
    <property type="match status" value="1"/>
</dbReference>
<keyword evidence="3" id="KW-0808">Transferase</keyword>
<dbReference type="FunFam" id="1.10.510.10:FF:000021">
    <property type="entry name" value="Serine/threonine protein kinase"/>
    <property type="match status" value="1"/>
</dbReference>
<dbReference type="InterPro" id="IPR019734">
    <property type="entry name" value="TPR_rpt"/>
</dbReference>
<evidence type="ECO:0000256" key="9">
    <source>
        <dbReference type="SAM" id="Phobius"/>
    </source>
</evidence>
<dbReference type="EC" id="2.7.11.1" evidence="1"/>
<keyword evidence="4 8" id="KW-0547">Nucleotide-binding</keyword>
<sequence length="645" mass="73776">MRFIYSELLNRKKIMTQPNNTKMFGQYTIYKQIGAGGMGAVYQAFDNKLQRPVAIKIITGQGVSQSEVKRFLREARAMAQLDHENIIKIYDTGLAPTPFIAMEYIEGSDLSTLIKMSQINTQQLIKVIIDTAKALSVTHKAGIIHRDIKPSNIMITKNHVAKLMDFGLAKVEEDQQLSKSGSVIGTPAYMPPEQVQGIVKPTNDIYSLGAVLYEGLTGRPPFEGETSINILAQIMMEDPIPPRDLNPDISPYLEAISLKCLHKKPAKRYTSATEFARDLQNFVQNRPIQAKPYTRVDRFRKLVSRNKLASGLVGALFISLVSIIVILCLAFLELQRKNREILRRDKVIDQEEGYKGDIYGQILSYAMELVDVKKIVQDQSLADKFSLYMNNLRKIGPKNLFTADPQIANEYFTAFLFPGSPKQKLQKYSAIIEKNPFIVVLSARIEIYIDLKMYDEAKKDCRTIIGLNSTISMGYWLLAKVLYHDKKYQQGLEEIEKVFVKKVEAHQPYLWRGLIHVQLKNYEKAIEDLSVVMEKRKGHMAYMYRGNAYLGLKDYPKAIEDYKIALELAPNVARLNSFLALAYQNLGNNDKAIMYYEKYADILFKKKRYTLAIGNWRKAVKLTEKKSPERKRLRAKVHKAQKLKK</sequence>
<dbReference type="Pfam" id="PF00515">
    <property type="entry name" value="TPR_1"/>
    <property type="match status" value="1"/>
</dbReference>
<keyword evidence="12" id="KW-1185">Reference proteome</keyword>
<dbReference type="PANTHER" id="PTHR43289:SF6">
    <property type="entry name" value="SERINE_THREONINE-PROTEIN KINASE NEKL-3"/>
    <property type="match status" value="1"/>
</dbReference>
<keyword evidence="9" id="KW-0472">Membrane</keyword>
<dbReference type="InterPro" id="IPR017441">
    <property type="entry name" value="Protein_kinase_ATP_BS"/>
</dbReference>
<dbReference type="PANTHER" id="PTHR43289">
    <property type="entry name" value="MITOGEN-ACTIVATED PROTEIN KINASE KINASE KINASE 20-RELATED"/>
    <property type="match status" value="1"/>
</dbReference>
<dbReference type="Pfam" id="PF00069">
    <property type="entry name" value="Pkinase"/>
    <property type="match status" value="1"/>
</dbReference>
<organism evidence="11 12">
    <name type="scientific">Uabimicrobium amorphum</name>
    <dbReference type="NCBI Taxonomy" id="2596890"/>
    <lineage>
        <taxon>Bacteria</taxon>
        <taxon>Pseudomonadati</taxon>
        <taxon>Planctomycetota</taxon>
        <taxon>Candidatus Uabimicrobiia</taxon>
        <taxon>Candidatus Uabimicrobiales</taxon>
        <taxon>Candidatus Uabimicrobiaceae</taxon>
        <taxon>Candidatus Uabimicrobium</taxon>
    </lineage>
</organism>
<protein>
    <recommendedName>
        <fullName evidence="1">non-specific serine/threonine protein kinase</fullName>
        <ecNumber evidence="1">2.7.11.1</ecNumber>
    </recommendedName>
</protein>
<dbReference type="GO" id="GO:0005524">
    <property type="term" value="F:ATP binding"/>
    <property type="evidence" value="ECO:0007669"/>
    <property type="project" value="UniProtKB-UniRule"/>
</dbReference>
<dbReference type="SUPFAM" id="SSF56112">
    <property type="entry name" value="Protein kinase-like (PK-like)"/>
    <property type="match status" value="1"/>
</dbReference>
<dbReference type="InterPro" id="IPR011009">
    <property type="entry name" value="Kinase-like_dom_sf"/>
</dbReference>
<dbReference type="Gene3D" id="1.25.40.10">
    <property type="entry name" value="Tetratricopeptide repeat domain"/>
    <property type="match status" value="2"/>
</dbReference>
<evidence type="ECO:0000256" key="5">
    <source>
        <dbReference type="ARBA" id="ARBA00022777"/>
    </source>
</evidence>
<evidence type="ECO:0000256" key="2">
    <source>
        <dbReference type="ARBA" id="ARBA00022527"/>
    </source>
</evidence>
<dbReference type="OrthoDB" id="9788659at2"/>
<dbReference type="Gene3D" id="3.30.200.20">
    <property type="entry name" value="Phosphorylase Kinase, domain 1"/>
    <property type="match status" value="1"/>
</dbReference>
<dbReference type="InterPro" id="IPR000719">
    <property type="entry name" value="Prot_kinase_dom"/>
</dbReference>
<feature type="transmembrane region" description="Helical" evidence="9">
    <location>
        <begin position="308"/>
        <end position="334"/>
    </location>
</feature>
<evidence type="ECO:0000256" key="6">
    <source>
        <dbReference type="ARBA" id="ARBA00022840"/>
    </source>
</evidence>
<feature type="domain" description="Protein kinase" evidence="10">
    <location>
        <begin position="27"/>
        <end position="283"/>
    </location>
</feature>
<dbReference type="SUPFAM" id="SSF81901">
    <property type="entry name" value="HCP-like"/>
    <property type="match status" value="1"/>
</dbReference>
<reference evidence="11 12" key="1">
    <citation type="submission" date="2019-08" db="EMBL/GenBank/DDBJ databases">
        <title>Complete genome sequence of Candidatus Uab amorphum.</title>
        <authorList>
            <person name="Shiratori T."/>
            <person name="Suzuki S."/>
            <person name="Kakizawa Y."/>
            <person name="Ishida K."/>
        </authorList>
    </citation>
    <scope>NUCLEOTIDE SEQUENCE [LARGE SCALE GENOMIC DNA]</scope>
    <source>
        <strain evidence="11 12">SRT547</strain>
    </source>
</reference>
<dbReference type="PROSITE" id="PS00107">
    <property type="entry name" value="PROTEIN_KINASE_ATP"/>
    <property type="match status" value="1"/>
</dbReference>
<proteinExistence type="predicted"/>
<accession>A0A5S9F5T6</accession>
<evidence type="ECO:0000259" key="10">
    <source>
        <dbReference type="PROSITE" id="PS50011"/>
    </source>
</evidence>
<dbReference type="KEGG" id="uam:UABAM_05374"/>
<evidence type="ECO:0000256" key="7">
    <source>
        <dbReference type="PROSITE-ProRule" id="PRU00339"/>
    </source>
</evidence>
<feature type="binding site" evidence="8">
    <location>
        <position position="56"/>
    </location>
    <ligand>
        <name>ATP</name>
        <dbReference type="ChEBI" id="CHEBI:30616"/>
    </ligand>
</feature>
<feature type="repeat" description="TPR" evidence="7">
    <location>
        <begin position="539"/>
        <end position="572"/>
    </location>
</feature>
<evidence type="ECO:0000256" key="8">
    <source>
        <dbReference type="PROSITE-ProRule" id="PRU10141"/>
    </source>
</evidence>
<dbReference type="PROSITE" id="PS50011">
    <property type="entry name" value="PROTEIN_KINASE_DOM"/>
    <property type="match status" value="1"/>
</dbReference>
<dbReference type="EMBL" id="AP019860">
    <property type="protein sequence ID" value="BBM86972.1"/>
    <property type="molecule type" value="Genomic_DNA"/>
</dbReference>
<keyword evidence="9" id="KW-0812">Transmembrane</keyword>
<name>A0A5S9F5T6_UABAM</name>
<dbReference type="AlphaFoldDB" id="A0A5S9F5T6"/>
<dbReference type="InterPro" id="IPR008271">
    <property type="entry name" value="Ser/Thr_kinase_AS"/>
</dbReference>